<protein>
    <submittedName>
        <fullName evidence="1">YgaB family protein</fullName>
    </submittedName>
</protein>
<dbReference type="Proteomes" id="UP001372526">
    <property type="component" value="Unassembled WGS sequence"/>
</dbReference>
<accession>A0ABU8FHT8</accession>
<sequence>MKLFDELVEEQLRTMDELLKLQVHLEKYQHLERNQQDVKELYFIRQEIQKTERALKGLQLKFEQQTAAVIHSFENEKMLSNEETIS</sequence>
<comment type="caution">
    <text evidence="1">The sequence shown here is derived from an EMBL/GenBank/DDBJ whole genome shotgun (WGS) entry which is preliminary data.</text>
</comment>
<dbReference type="EMBL" id="JBAWSX010000007">
    <property type="protein sequence ID" value="MEI4802254.1"/>
    <property type="molecule type" value="Genomic_DNA"/>
</dbReference>
<proteinExistence type="predicted"/>
<evidence type="ECO:0000313" key="1">
    <source>
        <dbReference type="EMBL" id="MEI4802254.1"/>
    </source>
</evidence>
<dbReference type="InterPro" id="IPR025572">
    <property type="entry name" value="YgaB"/>
</dbReference>
<evidence type="ECO:0000313" key="2">
    <source>
        <dbReference type="Proteomes" id="UP001372526"/>
    </source>
</evidence>
<keyword evidence="2" id="KW-1185">Reference proteome</keyword>
<reference evidence="1 2" key="1">
    <citation type="submission" date="2024-01" db="EMBL/GenBank/DDBJ databases">
        <title>Seven novel Bacillus-like species.</title>
        <authorList>
            <person name="Liu G."/>
        </authorList>
    </citation>
    <scope>NUCLEOTIDE SEQUENCE [LARGE SCALE GENOMIC DNA]</scope>
    <source>
        <strain evidence="1 2">FJAT-51639</strain>
    </source>
</reference>
<dbReference type="Pfam" id="PF14182">
    <property type="entry name" value="YgaB"/>
    <property type="match status" value="1"/>
</dbReference>
<name>A0ABU8FHT8_9BACI</name>
<gene>
    <name evidence="1" type="ORF">WAZ07_13160</name>
</gene>
<organism evidence="1 2">
    <name type="scientific">Bacillus bruguierae</name>
    <dbReference type="NCBI Taxonomy" id="3127667"/>
    <lineage>
        <taxon>Bacteria</taxon>
        <taxon>Bacillati</taxon>
        <taxon>Bacillota</taxon>
        <taxon>Bacilli</taxon>
        <taxon>Bacillales</taxon>
        <taxon>Bacillaceae</taxon>
        <taxon>Bacillus</taxon>
    </lineage>
</organism>
<dbReference type="RefSeq" id="WP_090916976.1">
    <property type="nucleotide sequence ID" value="NZ_JBAWSX010000007.1"/>
</dbReference>